<dbReference type="SUPFAM" id="SSF53448">
    <property type="entry name" value="Nucleotide-diphospho-sugar transferases"/>
    <property type="match status" value="1"/>
</dbReference>
<dbReference type="PANTHER" id="PTHR43646:SF2">
    <property type="entry name" value="GLYCOSYLTRANSFERASE 2-LIKE DOMAIN-CONTAINING PROTEIN"/>
    <property type="match status" value="1"/>
</dbReference>
<evidence type="ECO:0000259" key="12">
    <source>
        <dbReference type="Pfam" id="PF00535"/>
    </source>
</evidence>
<organism evidence="13 14">
    <name type="scientific">Metabacillus lacus</name>
    <dbReference type="NCBI Taxonomy" id="1983721"/>
    <lineage>
        <taxon>Bacteria</taxon>
        <taxon>Bacillati</taxon>
        <taxon>Bacillota</taxon>
        <taxon>Bacilli</taxon>
        <taxon>Bacillales</taxon>
        <taxon>Bacillaceae</taxon>
        <taxon>Metabacillus</taxon>
    </lineage>
</organism>
<comment type="caution">
    <text evidence="13">The sequence shown here is derived from an EMBL/GenBank/DDBJ whole genome shotgun (WGS) entry which is preliminary data.</text>
</comment>
<feature type="transmembrane region" description="Helical" evidence="11">
    <location>
        <begin position="15"/>
        <end position="37"/>
    </location>
</feature>
<evidence type="ECO:0000256" key="7">
    <source>
        <dbReference type="ARBA" id="ARBA00037281"/>
    </source>
</evidence>
<evidence type="ECO:0000256" key="5">
    <source>
        <dbReference type="ARBA" id="ARBA00022746"/>
    </source>
</evidence>
<dbReference type="Gene3D" id="3.90.550.10">
    <property type="entry name" value="Spore Coat Polysaccharide Biosynthesis Protein SpsA, Chain A"/>
    <property type="match status" value="1"/>
</dbReference>
<gene>
    <name evidence="13" type="ORF">GJU40_08925</name>
</gene>
<dbReference type="EMBL" id="WKKI01000013">
    <property type="protein sequence ID" value="MRX72273.1"/>
    <property type="molecule type" value="Genomic_DNA"/>
</dbReference>
<sequence length="383" mass="42739">MQYTYHAECISKGGLLLGIIAAAITIGIFIFWSIPVLSARPKAESRELFSKVTIIIPARDEEKNIAVLLDSLNKQTEENLEIIVANDQSADSTAEIAKAKGAAVLDVPDLPQGWLGKSWACWQGARQSSKEWLLFIDADTYFEKNGLLRILEAFQDQKEGSVLSIHPFHAVKKGYESLSMLFHIVIYGSMGAFHPLQRKLSSNGAFGQCMIIRKRDYGKFGGHEAIKGRIVENMAFARHVKKQGGKVRCISGRHAISMRMYPNGWSELIKGWSKSFASGAGTTSKVSLVLVFIWLTGMFTFIPAALSSTVSYHWVPILILYAAAVLQIYTIAVRIGTFSFWHALFFPVHLLFFAGVFLFSFLQTYLTRNAKWKGRSIAEKEQA</sequence>
<feature type="transmembrane region" description="Helical" evidence="11">
    <location>
        <begin position="312"/>
        <end position="332"/>
    </location>
</feature>
<dbReference type="GO" id="GO:0016757">
    <property type="term" value="F:glycosyltransferase activity"/>
    <property type="evidence" value="ECO:0007669"/>
    <property type="project" value="UniProtKB-KW"/>
</dbReference>
<evidence type="ECO:0000256" key="9">
    <source>
        <dbReference type="ARBA" id="ARBA00038120"/>
    </source>
</evidence>
<comment type="similarity">
    <text evidence="9">Belongs to the glycosyltransferase 2 family. CrtQ subfamily.</text>
</comment>
<dbReference type="Pfam" id="PF00535">
    <property type="entry name" value="Glycos_transf_2"/>
    <property type="match status" value="1"/>
</dbReference>
<comment type="function">
    <text evidence="7">Catalyzes the glycosylation of 4,4'-diaponeurosporenoate, i.e. the esterification of glucose at the C1'' position with the carboxyl group of 4,4'-diaponeurosporenic acid, to form glycosyl-4,4'-diaponeurosporenoate. This is a step in the biosynthesis of staphyloxanthin, an orange pigment present in most staphylococci strains.</text>
</comment>
<dbReference type="GO" id="GO:0005886">
    <property type="term" value="C:plasma membrane"/>
    <property type="evidence" value="ECO:0007669"/>
    <property type="project" value="UniProtKB-SubCell"/>
</dbReference>
<keyword evidence="5" id="KW-0125">Carotenoid biosynthesis</keyword>
<keyword evidence="3" id="KW-0328">Glycosyltransferase</keyword>
<dbReference type="Proteomes" id="UP000448867">
    <property type="component" value="Unassembled WGS sequence"/>
</dbReference>
<protein>
    <recommendedName>
        <fullName evidence="10">4,4'-diaponeurosporenoate glycosyltransferase</fullName>
    </recommendedName>
</protein>
<keyword evidence="14" id="KW-1185">Reference proteome</keyword>
<keyword evidence="4 13" id="KW-0808">Transferase</keyword>
<dbReference type="GO" id="GO:0016117">
    <property type="term" value="P:carotenoid biosynthetic process"/>
    <property type="evidence" value="ECO:0007669"/>
    <property type="project" value="UniProtKB-KW"/>
</dbReference>
<evidence type="ECO:0000256" key="11">
    <source>
        <dbReference type="SAM" id="Phobius"/>
    </source>
</evidence>
<keyword evidence="11" id="KW-0812">Transmembrane</keyword>
<feature type="transmembrane region" description="Helical" evidence="11">
    <location>
        <begin position="344"/>
        <end position="366"/>
    </location>
</feature>
<evidence type="ECO:0000256" key="8">
    <source>
        <dbReference type="ARBA" id="ARBA00037904"/>
    </source>
</evidence>
<evidence type="ECO:0000256" key="2">
    <source>
        <dbReference type="ARBA" id="ARBA00022475"/>
    </source>
</evidence>
<proteinExistence type="inferred from homology"/>
<feature type="transmembrane region" description="Helical" evidence="11">
    <location>
        <begin position="286"/>
        <end position="306"/>
    </location>
</feature>
<evidence type="ECO:0000256" key="1">
    <source>
        <dbReference type="ARBA" id="ARBA00004236"/>
    </source>
</evidence>
<keyword evidence="11" id="KW-1133">Transmembrane helix</keyword>
<evidence type="ECO:0000256" key="3">
    <source>
        <dbReference type="ARBA" id="ARBA00022676"/>
    </source>
</evidence>
<accession>A0A7X2IYR4</accession>
<reference evidence="13 14" key="1">
    <citation type="submission" date="2019-11" db="EMBL/GenBank/DDBJ databases">
        <title>Bacillus lacus genome.</title>
        <authorList>
            <person name="Allen C.J."/>
            <person name="Newman J.D."/>
        </authorList>
    </citation>
    <scope>NUCLEOTIDE SEQUENCE [LARGE SCALE GENOMIC DNA]</scope>
    <source>
        <strain evidence="13 14">KCTC 33946</strain>
    </source>
</reference>
<keyword evidence="6 11" id="KW-0472">Membrane</keyword>
<evidence type="ECO:0000256" key="4">
    <source>
        <dbReference type="ARBA" id="ARBA00022679"/>
    </source>
</evidence>
<feature type="domain" description="Glycosyltransferase 2-like" evidence="12">
    <location>
        <begin position="53"/>
        <end position="215"/>
    </location>
</feature>
<name>A0A7X2IYR4_9BACI</name>
<dbReference type="InterPro" id="IPR001173">
    <property type="entry name" value="Glyco_trans_2-like"/>
</dbReference>
<evidence type="ECO:0000313" key="13">
    <source>
        <dbReference type="EMBL" id="MRX72273.1"/>
    </source>
</evidence>
<evidence type="ECO:0000256" key="10">
    <source>
        <dbReference type="ARBA" id="ARBA00040345"/>
    </source>
</evidence>
<evidence type="ECO:0000313" key="14">
    <source>
        <dbReference type="Proteomes" id="UP000448867"/>
    </source>
</evidence>
<dbReference type="AlphaFoldDB" id="A0A7X2IYR4"/>
<dbReference type="PANTHER" id="PTHR43646">
    <property type="entry name" value="GLYCOSYLTRANSFERASE"/>
    <property type="match status" value="1"/>
</dbReference>
<comment type="pathway">
    <text evidence="8">Carotenoid biosynthesis; staphyloxanthin biosynthesis; staphyloxanthin from farnesyl diphosphate: step 4/5.</text>
</comment>
<keyword evidence="2" id="KW-1003">Cell membrane</keyword>
<comment type="subcellular location">
    <subcellularLocation>
        <location evidence="1">Cell membrane</location>
    </subcellularLocation>
</comment>
<dbReference type="CDD" id="cd00761">
    <property type="entry name" value="Glyco_tranf_GTA_type"/>
    <property type="match status" value="1"/>
</dbReference>
<dbReference type="InterPro" id="IPR029044">
    <property type="entry name" value="Nucleotide-diphossugar_trans"/>
</dbReference>
<evidence type="ECO:0000256" key="6">
    <source>
        <dbReference type="ARBA" id="ARBA00023136"/>
    </source>
</evidence>